<dbReference type="GO" id="GO:0005634">
    <property type="term" value="C:nucleus"/>
    <property type="evidence" value="ECO:0007669"/>
    <property type="project" value="UniProtKB-SubCell"/>
</dbReference>
<dbReference type="InterPro" id="IPR026097">
    <property type="entry name" value="S100PBP"/>
</dbReference>
<name>A0A8D0FY08_SPHPU</name>
<dbReference type="GO" id="GO:0048306">
    <property type="term" value="F:calcium-dependent protein binding"/>
    <property type="evidence" value="ECO:0007669"/>
    <property type="project" value="InterPro"/>
</dbReference>
<accession>A0A8D0FY08</accession>
<evidence type="ECO:0000256" key="3">
    <source>
        <dbReference type="ARBA" id="ARBA00023242"/>
    </source>
</evidence>
<keyword evidence="3" id="KW-0539">Nucleus</keyword>
<dbReference type="OMA" id="YIQCVRA"/>
<feature type="compositionally biased region" description="Basic and acidic residues" evidence="4">
    <location>
        <begin position="343"/>
        <end position="352"/>
    </location>
</feature>
<keyword evidence="6" id="KW-1185">Reference proteome</keyword>
<evidence type="ECO:0000256" key="2">
    <source>
        <dbReference type="ARBA" id="ARBA00020595"/>
    </source>
</evidence>
<dbReference type="AlphaFoldDB" id="A0A8D0FY08"/>
<dbReference type="Proteomes" id="UP000694392">
    <property type="component" value="Unplaced"/>
</dbReference>
<dbReference type="Pfam" id="PF15427">
    <property type="entry name" value="S100PBPR"/>
    <property type="match status" value="2"/>
</dbReference>
<feature type="compositionally biased region" description="Polar residues" evidence="4">
    <location>
        <begin position="409"/>
        <end position="419"/>
    </location>
</feature>
<feature type="compositionally biased region" description="Basic and acidic residues" evidence="4">
    <location>
        <begin position="140"/>
        <end position="162"/>
    </location>
</feature>
<dbReference type="PANTHER" id="PTHR14455:SF0">
    <property type="entry name" value="S100P-BINDING PROTEIN"/>
    <property type="match status" value="1"/>
</dbReference>
<organism evidence="5 6">
    <name type="scientific">Sphenodon punctatus</name>
    <name type="common">Tuatara</name>
    <name type="synonym">Hatteria punctata</name>
    <dbReference type="NCBI Taxonomy" id="8508"/>
    <lineage>
        <taxon>Eukaryota</taxon>
        <taxon>Metazoa</taxon>
        <taxon>Chordata</taxon>
        <taxon>Craniata</taxon>
        <taxon>Vertebrata</taxon>
        <taxon>Euteleostomi</taxon>
        <taxon>Lepidosauria</taxon>
        <taxon>Sphenodontia</taxon>
        <taxon>Sphenodontidae</taxon>
        <taxon>Sphenodon</taxon>
    </lineage>
</organism>
<evidence type="ECO:0000256" key="1">
    <source>
        <dbReference type="ARBA" id="ARBA00004123"/>
    </source>
</evidence>
<feature type="region of interest" description="Disordered" evidence="4">
    <location>
        <begin position="139"/>
        <end position="179"/>
    </location>
</feature>
<comment type="subcellular location">
    <subcellularLocation>
        <location evidence="1">Nucleus</location>
    </subcellularLocation>
</comment>
<evidence type="ECO:0000313" key="6">
    <source>
        <dbReference type="Proteomes" id="UP000694392"/>
    </source>
</evidence>
<feature type="region of interest" description="Disordered" evidence="4">
    <location>
        <begin position="332"/>
        <end position="433"/>
    </location>
</feature>
<proteinExistence type="predicted"/>
<feature type="region of interest" description="Disordered" evidence="4">
    <location>
        <begin position="193"/>
        <end position="229"/>
    </location>
</feature>
<sequence length="547" mass="60305">MENNFSSFGQGVFHTYLKDASIARTKRPWEESEEDQLLKLDVKRELCLNYCSTPCPSKKLSRCFSDSACSPGFCDSMDNIKPGITSVLINSAVVPSVDTSRCIESEPDDSLLDLSDGEQSNSPFNYTDEQADEILAEDSLEAKQDTTKGNREEGGLNEREVRSNCAGASASSEDPKAVDVSRNIEEIKADHFLSQTGSSADPGHYLILGNEPTNAKSKNDLKKDSLKPNQINTEKSYDFDIKQLLNLTPIDMDLVDSSKGIDGSVAVGKEASQGVRKEELNNASKQSIEYEEIRSHNLLVGKSKCLTPKENSLGAETVEKLSPEIREACLHEEASTNPCGPADDQRKDDVKDVAAVSRKSSDSLVYKNSSKETGNNLPEKAGSQKKALAKGSSSVKPSDSHKVKPVVLDQNSGAGTTSGKKLGKVIPQPHRGERPKLQATISDMELEKLKNIYLKYVHAHVRNPMDCKPGPLQKELFSLMNSNMEYQTQEGIFRHPSDLTQRFIKKSTHKFSLLQWVNKNRGQYPRFQTIPGPSRFRRSSIPASSAI</sequence>
<protein>
    <recommendedName>
        <fullName evidence="2">S100P-binding protein</fullName>
    </recommendedName>
</protein>
<dbReference type="PANTHER" id="PTHR14455">
    <property type="entry name" value="ASKOPOS"/>
    <property type="match status" value="1"/>
</dbReference>
<reference evidence="5" key="2">
    <citation type="submission" date="2025-09" db="UniProtKB">
        <authorList>
            <consortium name="Ensembl"/>
        </authorList>
    </citation>
    <scope>IDENTIFICATION</scope>
</reference>
<feature type="compositionally biased region" description="Polar residues" evidence="4">
    <location>
        <begin position="362"/>
        <end position="376"/>
    </location>
</feature>
<feature type="region of interest" description="Disordered" evidence="4">
    <location>
        <begin position="105"/>
        <end position="125"/>
    </location>
</feature>
<reference evidence="5" key="1">
    <citation type="submission" date="2025-08" db="UniProtKB">
        <authorList>
            <consortium name="Ensembl"/>
        </authorList>
    </citation>
    <scope>IDENTIFICATION</scope>
</reference>
<feature type="compositionally biased region" description="Basic and acidic residues" evidence="4">
    <location>
        <begin position="217"/>
        <end position="226"/>
    </location>
</feature>
<evidence type="ECO:0000256" key="4">
    <source>
        <dbReference type="SAM" id="MobiDB-lite"/>
    </source>
</evidence>
<dbReference type="Ensembl" id="ENSSPUT00000000379.1">
    <property type="protein sequence ID" value="ENSSPUP00000000349.1"/>
    <property type="gene ID" value="ENSSPUG00000000344.1"/>
</dbReference>
<evidence type="ECO:0000313" key="5">
    <source>
        <dbReference type="Ensembl" id="ENSSPUP00000000349.1"/>
    </source>
</evidence>